<dbReference type="SUPFAM" id="SSF81593">
    <property type="entry name" value="Nucleotidyltransferase substrate binding subunit/domain"/>
    <property type="match status" value="1"/>
</dbReference>
<sequence length="71" mass="8265">MGFQAQQSGEKALKVYLYDKGYTSIITHSLKELVRECTRLDVTFNQLPHKAKKLDMFYHSHSRTKTAFPVM</sequence>
<dbReference type="RefSeq" id="WP_369017743.1">
    <property type="nucleotide sequence ID" value="NZ_CP121689.1"/>
</dbReference>
<organism evidence="2 3">
    <name type="scientific">Thermatribacter velox</name>
    <dbReference type="NCBI Taxonomy" id="3039681"/>
    <lineage>
        <taxon>Bacteria</taxon>
        <taxon>Pseudomonadati</taxon>
        <taxon>Atribacterota</taxon>
        <taxon>Atribacteria</taxon>
        <taxon>Atribacterales</taxon>
        <taxon>Thermatribacteraceae</taxon>
        <taxon>Thermatribacter</taxon>
    </lineage>
</organism>
<dbReference type="Gene3D" id="1.20.120.330">
    <property type="entry name" value="Nucleotidyltransferases domain 2"/>
    <property type="match status" value="1"/>
</dbReference>
<reference evidence="2 3" key="1">
    <citation type="submission" date="2023-03" db="EMBL/GenBank/DDBJ databases">
        <title>Novel Species.</title>
        <authorList>
            <person name="Ma S."/>
        </authorList>
    </citation>
    <scope>NUCLEOTIDE SEQUENCE [LARGE SCALE GENOMIC DNA]</scope>
    <source>
        <strain evidence="2 3">B11</strain>
    </source>
</reference>
<protein>
    <submittedName>
        <fullName evidence="2">HEPN domain-containing protein</fullName>
    </submittedName>
</protein>
<accession>A0ABZ2YD42</accession>
<dbReference type="EMBL" id="CP121689">
    <property type="protein sequence ID" value="WZL75595.1"/>
    <property type="molecule type" value="Genomic_DNA"/>
</dbReference>
<dbReference type="Proteomes" id="UP001461341">
    <property type="component" value="Chromosome"/>
</dbReference>
<feature type="domain" description="HEPN" evidence="1">
    <location>
        <begin position="3"/>
        <end position="60"/>
    </location>
</feature>
<evidence type="ECO:0000259" key="1">
    <source>
        <dbReference type="Pfam" id="PF05168"/>
    </source>
</evidence>
<keyword evidence="3" id="KW-1185">Reference proteome</keyword>
<gene>
    <name evidence="2" type="ORF">QBE54_08340</name>
</gene>
<evidence type="ECO:0000313" key="3">
    <source>
        <dbReference type="Proteomes" id="UP001461341"/>
    </source>
</evidence>
<proteinExistence type="predicted"/>
<name>A0ABZ2YD42_9BACT</name>
<dbReference type="InterPro" id="IPR007842">
    <property type="entry name" value="HEPN_dom"/>
</dbReference>
<evidence type="ECO:0000313" key="2">
    <source>
        <dbReference type="EMBL" id="WZL75595.1"/>
    </source>
</evidence>
<dbReference type="Pfam" id="PF05168">
    <property type="entry name" value="HEPN"/>
    <property type="match status" value="1"/>
</dbReference>